<dbReference type="AlphaFoldDB" id="A0A6G1GV67"/>
<feature type="domain" description="Xylanolytic transcriptional activator regulatory" evidence="7">
    <location>
        <begin position="225"/>
        <end position="430"/>
    </location>
</feature>
<keyword evidence="4" id="KW-0804">Transcription</keyword>
<dbReference type="PANTHER" id="PTHR47660:SF2">
    <property type="entry name" value="TRANSCRIPTION FACTOR WITH C2H2 AND ZN(2)-CYS(6) DNA BINDING DOMAIN (EUROFUNG)"/>
    <property type="match status" value="1"/>
</dbReference>
<evidence type="ECO:0000256" key="6">
    <source>
        <dbReference type="SAM" id="MobiDB-lite"/>
    </source>
</evidence>
<dbReference type="GO" id="GO:0003677">
    <property type="term" value="F:DNA binding"/>
    <property type="evidence" value="ECO:0007669"/>
    <property type="project" value="InterPro"/>
</dbReference>
<feature type="region of interest" description="Disordered" evidence="6">
    <location>
        <begin position="1"/>
        <end position="33"/>
    </location>
</feature>
<protein>
    <recommendedName>
        <fullName evidence="7">Xylanolytic transcriptional activator regulatory domain-containing protein</fullName>
    </recommendedName>
</protein>
<keyword evidence="2" id="KW-0862">Zinc</keyword>
<dbReference type="PANTHER" id="PTHR47660">
    <property type="entry name" value="TRANSCRIPTION FACTOR WITH C2H2 AND ZN(2)-CYS(6) DNA BINDING DOMAIN (EUROFUNG)-RELATED-RELATED"/>
    <property type="match status" value="1"/>
</dbReference>
<dbReference type="EMBL" id="ML977165">
    <property type="protein sequence ID" value="KAF1984853.1"/>
    <property type="molecule type" value="Genomic_DNA"/>
</dbReference>
<sequence length="709" mass="79819">MYSSAHAQAAHSRDEQSEHDHVGSFDPEPDPSAFAELTESLHAAQPTLSDAHFHFPGTWTSSGLMDFGAQSNLELDDIDYAFLADYNNTLPFNFETPMSSMQLDTAFIDDQNIQKENTPSSEFFRTPALRYNPSPHDHAGAEQANLFLPTSGDSHNSPESRVRLDRRTTTEKLDQQCRDKIMAMVLSTCKATVFRSMSVFPSVELLDSLYQLFLTSPLSEAESWLHIPTFHIAAKDRIELLLAAVSAGAVLVPDKTIQKLGYALQEAVRQLFAESIEANNSLVRYLPLLQAYMLNLDIQIWSGNSRKMEVAESFQQTILTMLRRGGRFRRSIYPSIHPHPEEHGEKLAQTWKNWVEQQSWIRLIFHAFKLTSEISMAFLTPPLISYAELFLPVPDSADLWTAPDAESWKTIMLSRSDTGVPRLSTIDCLNNLDILNSADHFDKGIAAASTLYSVWGLVWEYRQQSSAFQSPSSDSTILAPRYQELSRRLQYFRISFDHLPKTKYKARLSVNLELILMHLHLSLEDMQLFAGQEGQEEAARVRSSLKAWAKTESSRMALWYAGQVTRAAKSLPKNTLRDMSAIAIYHAAIALWSYPAILKAEAQDDPFAEQQRLRTSRPKGETPVRLDGPETPDVQRFTAFQRGLPAVERMNSLQTGPDPAYLNDPNAVIEAIVEIVQTNHTESTGIKPPLVENLVKLMQCLVAKQDTSV</sequence>
<dbReference type="Pfam" id="PF04082">
    <property type="entry name" value="Fungal_trans"/>
    <property type="match status" value="1"/>
</dbReference>
<keyword evidence="1" id="KW-0479">Metal-binding</keyword>
<evidence type="ECO:0000256" key="5">
    <source>
        <dbReference type="ARBA" id="ARBA00023242"/>
    </source>
</evidence>
<accession>A0A6G1GV67</accession>
<name>A0A6G1GV67_9PEZI</name>
<dbReference type="InterPro" id="IPR007219">
    <property type="entry name" value="XnlR_reg_dom"/>
</dbReference>
<evidence type="ECO:0000256" key="2">
    <source>
        <dbReference type="ARBA" id="ARBA00022833"/>
    </source>
</evidence>
<dbReference type="Proteomes" id="UP000800041">
    <property type="component" value="Unassembled WGS sequence"/>
</dbReference>
<keyword evidence="9" id="KW-1185">Reference proteome</keyword>
<dbReference type="GO" id="GO:0006351">
    <property type="term" value="P:DNA-templated transcription"/>
    <property type="evidence" value="ECO:0007669"/>
    <property type="project" value="InterPro"/>
</dbReference>
<evidence type="ECO:0000256" key="4">
    <source>
        <dbReference type="ARBA" id="ARBA00023163"/>
    </source>
</evidence>
<evidence type="ECO:0000313" key="9">
    <source>
        <dbReference type="Proteomes" id="UP000800041"/>
    </source>
</evidence>
<keyword evidence="3" id="KW-0805">Transcription regulation</keyword>
<reference evidence="8" key="1">
    <citation type="journal article" date="2020" name="Stud. Mycol.">
        <title>101 Dothideomycetes genomes: a test case for predicting lifestyles and emergence of pathogens.</title>
        <authorList>
            <person name="Haridas S."/>
            <person name="Albert R."/>
            <person name="Binder M."/>
            <person name="Bloem J."/>
            <person name="Labutti K."/>
            <person name="Salamov A."/>
            <person name="Andreopoulos B."/>
            <person name="Baker S."/>
            <person name="Barry K."/>
            <person name="Bills G."/>
            <person name="Bluhm B."/>
            <person name="Cannon C."/>
            <person name="Castanera R."/>
            <person name="Culley D."/>
            <person name="Daum C."/>
            <person name="Ezra D."/>
            <person name="Gonzalez J."/>
            <person name="Henrissat B."/>
            <person name="Kuo A."/>
            <person name="Liang C."/>
            <person name="Lipzen A."/>
            <person name="Lutzoni F."/>
            <person name="Magnuson J."/>
            <person name="Mondo S."/>
            <person name="Nolan M."/>
            <person name="Ohm R."/>
            <person name="Pangilinan J."/>
            <person name="Park H.-J."/>
            <person name="Ramirez L."/>
            <person name="Alfaro M."/>
            <person name="Sun H."/>
            <person name="Tritt A."/>
            <person name="Yoshinaga Y."/>
            <person name="Zwiers L.-H."/>
            <person name="Turgeon B."/>
            <person name="Goodwin S."/>
            <person name="Spatafora J."/>
            <person name="Crous P."/>
            <person name="Grigoriev I."/>
        </authorList>
    </citation>
    <scope>NUCLEOTIDE SEQUENCE</scope>
    <source>
        <strain evidence="8">CBS 113979</strain>
    </source>
</reference>
<dbReference type="OrthoDB" id="40579at2759"/>
<organism evidence="8 9">
    <name type="scientific">Aulographum hederae CBS 113979</name>
    <dbReference type="NCBI Taxonomy" id="1176131"/>
    <lineage>
        <taxon>Eukaryota</taxon>
        <taxon>Fungi</taxon>
        <taxon>Dikarya</taxon>
        <taxon>Ascomycota</taxon>
        <taxon>Pezizomycotina</taxon>
        <taxon>Dothideomycetes</taxon>
        <taxon>Pleosporomycetidae</taxon>
        <taxon>Aulographales</taxon>
        <taxon>Aulographaceae</taxon>
    </lineage>
</organism>
<feature type="region of interest" description="Disordered" evidence="6">
    <location>
        <begin position="608"/>
        <end position="632"/>
    </location>
</feature>
<feature type="compositionally biased region" description="Basic and acidic residues" evidence="6">
    <location>
        <begin position="618"/>
        <end position="628"/>
    </location>
</feature>
<proteinExistence type="predicted"/>
<dbReference type="GO" id="GO:0008270">
    <property type="term" value="F:zinc ion binding"/>
    <property type="evidence" value="ECO:0007669"/>
    <property type="project" value="InterPro"/>
</dbReference>
<feature type="compositionally biased region" description="Basic and acidic residues" evidence="6">
    <location>
        <begin position="11"/>
        <end position="23"/>
    </location>
</feature>
<evidence type="ECO:0000259" key="7">
    <source>
        <dbReference type="Pfam" id="PF04082"/>
    </source>
</evidence>
<evidence type="ECO:0000256" key="1">
    <source>
        <dbReference type="ARBA" id="ARBA00022723"/>
    </source>
</evidence>
<keyword evidence="5" id="KW-0539">Nucleus</keyword>
<gene>
    <name evidence="8" type="ORF">K402DRAFT_358367</name>
</gene>
<evidence type="ECO:0000313" key="8">
    <source>
        <dbReference type="EMBL" id="KAF1984853.1"/>
    </source>
</evidence>
<evidence type="ECO:0000256" key="3">
    <source>
        <dbReference type="ARBA" id="ARBA00023015"/>
    </source>
</evidence>